<dbReference type="PANTHER" id="PTHR16306">
    <property type="entry name" value="TRANSLIN-ASSOCIATED FACTOR X-INTERACTING PROTEIN 1"/>
    <property type="match status" value="1"/>
</dbReference>
<feature type="region of interest" description="Disordered" evidence="1">
    <location>
        <begin position="231"/>
        <end position="283"/>
    </location>
</feature>
<feature type="compositionally biased region" description="Gly residues" evidence="1">
    <location>
        <begin position="98"/>
        <end position="111"/>
    </location>
</feature>
<dbReference type="Proteomes" id="UP000612055">
    <property type="component" value="Unassembled WGS sequence"/>
</dbReference>
<accession>A0A835XSA8</accession>
<dbReference type="OrthoDB" id="553012at2759"/>
<feature type="region of interest" description="Disordered" evidence="1">
    <location>
        <begin position="93"/>
        <end position="115"/>
    </location>
</feature>
<feature type="compositionally biased region" description="Low complexity" evidence="1">
    <location>
        <begin position="415"/>
        <end position="424"/>
    </location>
</feature>
<evidence type="ECO:0000313" key="3">
    <source>
        <dbReference type="Proteomes" id="UP000612055"/>
    </source>
</evidence>
<protein>
    <submittedName>
        <fullName evidence="2">Uncharacterized protein</fullName>
    </submittedName>
</protein>
<feature type="compositionally biased region" description="Low complexity" evidence="1">
    <location>
        <begin position="247"/>
        <end position="256"/>
    </location>
</feature>
<feature type="region of interest" description="Disordered" evidence="1">
    <location>
        <begin position="403"/>
        <end position="424"/>
    </location>
</feature>
<organism evidence="2 3">
    <name type="scientific">Edaphochlamys debaryana</name>
    <dbReference type="NCBI Taxonomy" id="47281"/>
    <lineage>
        <taxon>Eukaryota</taxon>
        <taxon>Viridiplantae</taxon>
        <taxon>Chlorophyta</taxon>
        <taxon>core chlorophytes</taxon>
        <taxon>Chlorophyceae</taxon>
        <taxon>CS clade</taxon>
        <taxon>Chlamydomonadales</taxon>
        <taxon>Chlamydomonadales incertae sedis</taxon>
        <taxon>Edaphochlamys</taxon>
    </lineage>
</organism>
<evidence type="ECO:0000256" key="1">
    <source>
        <dbReference type="SAM" id="MobiDB-lite"/>
    </source>
</evidence>
<keyword evidence="3" id="KW-1185">Reference proteome</keyword>
<gene>
    <name evidence="2" type="ORF">HYH03_012135</name>
</gene>
<sequence length="631" mass="64216">MGDTEGWRPTSSHQTPRSPLPPPTRAAFEFHGVPPSERFPLGPFLDGPLARLLRKPLRVAFTIERLGLALDADAGLAVLRDFFERLAREFESKSAARGGSGGGGGSGGEGGPPREPLHVQLELLDLWHASLSRLLRAFKQRFRSAGATLLASADRRVFQFGAESVAYDGPLKLKVPLDLAMDPDGSFVLDLRLPDREQAANSLTSLLTEVMYSLSTTHSAAAAAAAAAGVAPTPAPAGGSAGGSGARGSPASGRAADTPTGTGTPREGSSQHRPALAHPSHASTAQAVAAHAALVTGLLGSPDASVAGPGGGASGGGGWEEAAAFGGVGLGPEGGEAGLEWAAALAEGAAAEARAAAAGAGAGSAPLLANPVVGQLCIKKLALSLRLDEDRVAQLLAGGGPVTLPLPLPTPSHPSPSTASSAFAAPASAHGPSADIAGRLLGCYGDLFTASLDTGFRPVSDDDGAVQKPCCMLTVQSNEVTRLRADVEGLWFQSWVPPPKLAVRVLQAVVIALVLKFHAADSYSIRFWNRAFDQLHEYLSRGSLDLAVCLSARATMDRTTDRLRVELSGQDLNASHTPGAAGAGAAGGGLLGRVCPVYLLNDINLLTVLDSVKLLSEAPAAAAAEPGPGKA</sequence>
<reference evidence="2" key="1">
    <citation type="journal article" date="2020" name="bioRxiv">
        <title>Comparative genomics of Chlamydomonas.</title>
        <authorList>
            <person name="Craig R.J."/>
            <person name="Hasan A.R."/>
            <person name="Ness R.W."/>
            <person name="Keightley P.D."/>
        </authorList>
    </citation>
    <scope>NUCLEOTIDE SEQUENCE</scope>
    <source>
        <strain evidence="2">CCAP 11/70</strain>
    </source>
</reference>
<name>A0A835XSA8_9CHLO</name>
<dbReference type="PANTHER" id="PTHR16306:SF0">
    <property type="entry name" value="TRANSLIN-ASSOCIATED FACTOR X-INTERACTING PROTEIN 1"/>
    <property type="match status" value="1"/>
</dbReference>
<dbReference type="AlphaFoldDB" id="A0A835XSA8"/>
<dbReference type="EMBL" id="JAEHOE010000074">
    <property type="protein sequence ID" value="KAG2489303.1"/>
    <property type="molecule type" value="Genomic_DNA"/>
</dbReference>
<comment type="caution">
    <text evidence="2">The sequence shown here is derived from an EMBL/GenBank/DDBJ whole genome shotgun (WGS) entry which is preliminary data.</text>
</comment>
<feature type="compositionally biased region" description="Pro residues" evidence="1">
    <location>
        <begin position="404"/>
        <end position="414"/>
    </location>
</feature>
<feature type="region of interest" description="Disordered" evidence="1">
    <location>
        <begin position="1"/>
        <end position="24"/>
    </location>
</feature>
<proteinExistence type="predicted"/>
<dbReference type="GO" id="GO:0005737">
    <property type="term" value="C:cytoplasm"/>
    <property type="evidence" value="ECO:0007669"/>
    <property type="project" value="TreeGrafter"/>
</dbReference>
<evidence type="ECO:0000313" key="2">
    <source>
        <dbReference type="EMBL" id="KAG2489303.1"/>
    </source>
</evidence>
<feature type="compositionally biased region" description="Polar residues" evidence="1">
    <location>
        <begin position="259"/>
        <end position="272"/>
    </location>
</feature>